<evidence type="ECO:0000256" key="2">
    <source>
        <dbReference type="ARBA" id="ARBA00022448"/>
    </source>
</evidence>
<evidence type="ECO:0000256" key="9">
    <source>
        <dbReference type="SAM" id="Coils"/>
    </source>
</evidence>
<protein>
    <recommendedName>
        <fullName evidence="16">P-loop containing nucleoside triphosphate hydrolase protein</fullName>
    </recommendedName>
</protein>
<dbReference type="FunFam" id="3.40.50.300:FF:000838">
    <property type="entry name" value="ABC multidrug transporter (Eurofung)"/>
    <property type="match status" value="1"/>
</dbReference>
<evidence type="ECO:0000256" key="7">
    <source>
        <dbReference type="ARBA" id="ARBA00022989"/>
    </source>
</evidence>
<dbReference type="OrthoDB" id="6500128at2759"/>
<keyword evidence="4" id="KW-0677">Repeat</keyword>
<evidence type="ECO:0000256" key="11">
    <source>
        <dbReference type="SAM" id="Phobius"/>
    </source>
</evidence>
<dbReference type="Proteomes" id="UP000292702">
    <property type="component" value="Unassembled WGS sequence"/>
</dbReference>
<keyword evidence="6" id="KW-0067">ATP-binding</keyword>
<reference evidence="14 15" key="1">
    <citation type="submission" date="2018-11" db="EMBL/GenBank/DDBJ databases">
        <title>Genome assembly of Steccherinum ochraceum LE-BIN_3174, the white-rot fungus of the Steccherinaceae family (The Residual Polyporoid clade, Polyporales, Basidiomycota).</title>
        <authorList>
            <person name="Fedorova T.V."/>
            <person name="Glazunova O.A."/>
            <person name="Landesman E.O."/>
            <person name="Moiseenko K.V."/>
            <person name="Psurtseva N.V."/>
            <person name="Savinova O.S."/>
            <person name="Shakhova N.V."/>
            <person name="Tyazhelova T.V."/>
            <person name="Vasina D.V."/>
        </authorList>
    </citation>
    <scope>NUCLEOTIDE SEQUENCE [LARGE SCALE GENOMIC DNA]</scope>
    <source>
        <strain evidence="14 15">LE-BIN_3174</strain>
    </source>
</reference>
<keyword evidence="2" id="KW-0813">Transport</keyword>
<evidence type="ECO:0000313" key="15">
    <source>
        <dbReference type="Proteomes" id="UP000292702"/>
    </source>
</evidence>
<proteinExistence type="predicted"/>
<feature type="compositionally biased region" description="Basic and acidic residues" evidence="10">
    <location>
        <begin position="268"/>
        <end position="278"/>
    </location>
</feature>
<evidence type="ECO:0000313" key="14">
    <source>
        <dbReference type="EMBL" id="TCD60867.1"/>
    </source>
</evidence>
<dbReference type="GO" id="GO:0016887">
    <property type="term" value="F:ATP hydrolysis activity"/>
    <property type="evidence" value="ECO:0007669"/>
    <property type="project" value="InterPro"/>
</dbReference>
<keyword evidence="9" id="KW-0175">Coiled coil</keyword>
<evidence type="ECO:0000256" key="8">
    <source>
        <dbReference type="ARBA" id="ARBA00023136"/>
    </source>
</evidence>
<dbReference type="SUPFAM" id="SSF52540">
    <property type="entry name" value="P-loop containing nucleoside triphosphate hydrolases"/>
    <property type="match status" value="2"/>
</dbReference>
<feature type="coiled-coil region" evidence="9">
    <location>
        <begin position="746"/>
        <end position="773"/>
    </location>
</feature>
<keyword evidence="5" id="KW-0547">Nucleotide-binding</keyword>
<dbReference type="InterPro" id="IPR011527">
    <property type="entry name" value="ABC1_TM_dom"/>
</dbReference>
<evidence type="ECO:0000259" key="13">
    <source>
        <dbReference type="PROSITE" id="PS50929"/>
    </source>
</evidence>
<feature type="transmembrane region" description="Helical" evidence="11">
    <location>
        <begin position="161"/>
        <end position="181"/>
    </location>
</feature>
<feature type="domain" description="ABC transporter" evidence="12">
    <location>
        <begin position="516"/>
        <end position="755"/>
    </location>
</feature>
<dbReference type="InterPro" id="IPR017871">
    <property type="entry name" value="ABC_transporter-like_CS"/>
</dbReference>
<dbReference type="PROSITE" id="PS50929">
    <property type="entry name" value="ABC_TM1F"/>
    <property type="match status" value="2"/>
</dbReference>
<feature type="compositionally biased region" description="Low complexity" evidence="10">
    <location>
        <begin position="247"/>
        <end position="257"/>
    </location>
</feature>
<accession>A0A4V2MV28</accession>
<evidence type="ECO:0000256" key="4">
    <source>
        <dbReference type="ARBA" id="ARBA00022737"/>
    </source>
</evidence>
<feature type="transmembrane region" description="Helical" evidence="11">
    <location>
        <begin position="6"/>
        <end position="26"/>
    </location>
</feature>
<dbReference type="PROSITE" id="PS50893">
    <property type="entry name" value="ABC_TRANSPORTER_2"/>
    <property type="match status" value="2"/>
</dbReference>
<dbReference type="InterPro" id="IPR003439">
    <property type="entry name" value="ABC_transporter-like_ATP-bd"/>
</dbReference>
<keyword evidence="3 11" id="KW-0812">Transmembrane</keyword>
<dbReference type="PANTHER" id="PTHR24223:SF356">
    <property type="entry name" value="ATP-BINDING CASSETTE TRANSPORTER ABC4"/>
    <property type="match status" value="1"/>
</dbReference>
<feature type="transmembrane region" description="Helical" evidence="11">
    <location>
        <begin position="960"/>
        <end position="977"/>
    </location>
</feature>
<name>A0A4V2MV28_9APHY</name>
<evidence type="ECO:0008006" key="16">
    <source>
        <dbReference type="Google" id="ProtNLM"/>
    </source>
</evidence>
<dbReference type="InterPro" id="IPR027417">
    <property type="entry name" value="P-loop_NTPase"/>
</dbReference>
<evidence type="ECO:0000256" key="5">
    <source>
        <dbReference type="ARBA" id="ARBA00022741"/>
    </source>
</evidence>
<dbReference type="CDD" id="cd18604">
    <property type="entry name" value="ABC_6TM_VMR1_D2_like"/>
    <property type="match status" value="1"/>
</dbReference>
<comment type="caution">
    <text evidence="14">The sequence shown here is derived from an EMBL/GenBank/DDBJ whole genome shotgun (WGS) entry which is preliminary data.</text>
</comment>
<dbReference type="InterPro" id="IPR036640">
    <property type="entry name" value="ABC1_TM_sf"/>
</dbReference>
<dbReference type="CDD" id="cd18596">
    <property type="entry name" value="ABC_6TM_VMR1_D1_like"/>
    <property type="match status" value="1"/>
</dbReference>
<dbReference type="GO" id="GO:0016020">
    <property type="term" value="C:membrane"/>
    <property type="evidence" value="ECO:0007669"/>
    <property type="project" value="UniProtKB-SubCell"/>
</dbReference>
<dbReference type="InterPro" id="IPR050173">
    <property type="entry name" value="ABC_transporter_C-like"/>
</dbReference>
<feature type="transmembrane region" description="Helical" evidence="11">
    <location>
        <begin position="935"/>
        <end position="954"/>
    </location>
</feature>
<dbReference type="PROSITE" id="PS00211">
    <property type="entry name" value="ABC_TRANSPORTER_1"/>
    <property type="match status" value="1"/>
</dbReference>
<keyword evidence="7 11" id="KW-1133">Transmembrane helix</keyword>
<keyword evidence="15" id="KW-1185">Reference proteome</keyword>
<keyword evidence="8 11" id="KW-0472">Membrane</keyword>
<evidence type="ECO:0000256" key="1">
    <source>
        <dbReference type="ARBA" id="ARBA00004141"/>
    </source>
</evidence>
<dbReference type="STRING" id="92696.A0A4V2MV28"/>
<dbReference type="Gene3D" id="3.40.50.300">
    <property type="entry name" value="P-loop containing nucleotide triphosphate hydrolases"/>
    <property type="match status" value="2"/>
</dbReference>
<feature type="transmembrane region" description="Helical" evidence="11">
    <location>
        <begin position="857"/>
        <end position="879"/>
    </location>
</feature>
<feature type="region of interest" description="Disordered" evidence="10">
    <location>
        <begin position="212"/>
        <end position="283"/>
    </location>
</feature>
<evidence type="ECO:0000256" key="6">
    <source>
        <dbReference type="ARBA" id="ARBA00022840"/>
    </source>
</evidence>
<dbReference type="GO" id="GO:0005524">
    <property type="term" value="F:ATP binding"/>
    <property type="evidence" value="ECO:0007669"/>
    <property type="project" value="UniProtKB-KW"/>
</dbReference>
<dbReference type="CDD" id="cd03250">
    <property type="entry name" value="ABCC_MRP_domain1"/>
    <property type="match status" value="1"/>
</dbReference>
<dbReference type="Pfam" id="PF00005">
    <property type="entry name" value="ABC_tran"/>
    <property type="match status" value="2"/>
</dbReference>
<feature type="compositionally biased region" description="Polar residues" evidence="10">
    <location>
        <begin position="229"/>
        <end position="246"/>
    </location>
</feature>
<feature type="transmembrane region" description="Helical" evidence="11">
    <location>
        <begin position="1042"/>
        <end position="1063"/>
    </location>
</feature>
<feature type="transmembrane region" description="Helical" evidence="11">
    <location>
        <begin position="1075"/>
        <end position="1094"/>
    </location>
</feature>
<feature type="domain" description="ABC transmembrane type-1" evidence="13">
    <location>
        <begin position="287"/>
        <end position="474"/>
    </location>
</feature>
<dbReference type="GO" id="GO:0140359">
    <property type="term" value="F:ABC-type transporter activity"/>
    <property type="evidence" value="ECO:0007669"/>
    <property type="project" value="InterPro"/>
</dbReference>
<dbReference type="CDD" id="cd03244">
    <property type="entry name" value="ABCC_MRP_domain2"/>
    <property type="match status" value="1"/>
</dbReference>
<feature type="domain" description="ABC transporter" evidence="12">
    <location>
        <begin position="1135"/>
        <end position="1372"/>
    </location>
</feature>
<dbReference type="SMART" id="SM00382">
    <property type="entry name" value="AAA"/>
    <property type="match status" value="2"/>
</dbReference>
<dbReference type="SUPFAM" id="SSF90123">
    <property type="entry name" value="ABC transporter transmembrane region"/>
    <property type="match status" value="2"/>
</dbReference>
<gene>
    <name evidence="14" type="ORF">EIP91_009386</name>
</gene>
<dbReference type="Gene3D" id="1.20.1560.10">
    <property type="entry name" value="ABC transporter type 1, transmembrane domain"/>
    <property type="match status" value="2"/>
</dbReference>
<sequence>MDADDHFVWAKVIILTVAGAVIPLTMPREHIPVDPNDIPKQVPLSDTGSYLTMMTHAYCDTLIYKANKVDHLPYDELPPLSDESYAKNLVKRSYQHLDPLVTKGRRNIVWSLIFRVFRWEFVEVVLMQVVRIFTLFLGPIGINRLLNYLETGGEGAVVKPWVWIVWLLIGPVFVAMGFDWLTYRQTKTTAQTQAILTQLVFDHALRMRVKANAPEVPPPSEPEVAGSSTADNQSSNNGSPAEQPTVSAGSSSSASSATKVQVDVAKSQTKDVKPEQKSSKGAGQDLVGRLNNLVTADLATLQAGQQFPLLFIFVPLQIIASTAVLYAMVGWSVFPGIAVMVAMTPIPGYISQLVRGLQVDKMKKSDSRVQSVTETMNSIRMVKLFGWEPRTSEQIAEKRAAELVTLRKVKLTNLLISVTNQLIPIGTVVVTFSTYTLIMKQPLSASKVFASMAVFELIQEYFTQGFLLLTPIIQAKVSLDRINEFLIDTELLDEFTAEPNSSLPTSTNVESDFIGIRAASFTWAVEDETSSASNQRKFTLCIDEEVAFKRGRINLVVGQTGSGKTSLLMALLGEMHYKPNGPGSAVSLPRAGGVAYHAQESWVLNATIKDNILFGAPYDEERYIAVLHQCGLNPDLALFDAGDQTEVGEKGLTLSGGQKARLTLARAAYSPAEILLLDDVFAALDVHTAKWIVDKCLRGELLRGRTIILVTHNLALAAPVADFVVALSANGRILSQGTLSSALEKDKKLQSELDKDQETLQKYEQTVEELEADKTPEKKPSGQLVVEEEMAVGRVSWSALRLFARNMTGSSTAIPFWVAFTLLLFISKLFAQLDFWILGLWATEYEVRDPMSVSAPYYLGLYTGAVMISFAAYAANYTLWTFGTLRAARIVHTLLVDSVLGSTLRWLDRTPISRVITRCTQDIGSIDRLFPMSTYYVFDIALIIAMKFGAVITISPIFSIPGVVVIIAGGLLGRVYMKAQLPVKRESSKAKAPVLGHFGSAISGLVSIRAYGAQDAFRKESYKRIDHWLRAEITFWNLNRWVSVRSSVIAGMFAAGLATYLVYGSQVNSASTTGFSLTMAVGFSSMILWFVRLLNMAEVEGNSVERIQQYLQIEHEPKPTKDGVPSAYWPASGDLRVEGLSARYSADGPQVLHNLSFRVNSGERIGIVGRTGSGKSSLTLSLLRCIITEGKMYYDGIPTDAINLDALRSNITIIPQVPDLLSGSLRQNLDPFSQCDDAELNDALRAAGLFSLQSDDDLDRITLDSAISGGGSNLSVGQRQIVALARAIVRRSKLLILDEATSAIDYETDNIIQTSLRSKLDKDVTLLTVAHRLQTIMDSDRIMVLDAGHIVEFDKPSELLKNKKGFLTQLVEESADKEKLVAMAYGN</sequence>
<feature type="transmembrane region" description="Helical" evidence="11">
    <location>
        <begin position="814"/>
        <end position="837"/>
    </location>
</feature>
<feature type="transmembrane region" description="Helical" evidence="11">
    <location>
        <begin position="333"/>
        <end position="354"/>
    </location>
</feature>
<evidence type="ECO:0000259" key="12">
    <source>
        <dbReference type="PROSITE" id="PS50893"/>
    </source>
</evidence>
<dbReference type="EMBL" id="RWJN01000533">
    <property type="protein sequence ID" value="TCD60867.1"/>
    <property type="molecule type" value="Genomic_DNA"/>
</dbReference>
<dbReference type="InterPro" id="IPR003593">
    <property type="entry name" value="AAA+_ATPase"/>
</dbReference>
<dbReference type="PANTHER" id="PTHR24223">
    <property type="entry name" value="ATP-BINDING CASSETTE SUB-FAMILY C"/>
    <property type="match status" value="1"/>
</dbReference>
<organism evidence="14 15">
    <name type="scientific">Steccherinum ochraceum</name>
    <dbReference type="NCBI Taxonomy" id="92696"/>
    <lineage>
        <taxon>Eukaryota</taxon>
        <taxon>Fungi</taxon>
        <taxon>Dikarya</taxon>
        <taxon>Basidiomycota</taxon>
        <taxon>Agaricomycotina</taxon>
        <taxon>Agaricomycetes</taxon>
        <taxon>Polyporales</taxon>
        <taxon>Steccherinaceae</taxon>
        <taxon>Steccherinum</taxon>
    </lineage>
</organism>
<evidence type="ECO:0000256" key="3">
    <source>
        <dbReference type="ARBA" id="ARBA00022692"/>
    </source>
</evidence>
<feature type="domain" description="ABC transmembrane type-1" evidence="13">
    <location>
        <begin position="818"/>
        <end position="1096"/>
    </location>
</feature>
<comment type="subcellular location">
    <subcellularLocation>
        <location evidence="1">Membrane</location>
        <topology evidence="1">Multi-pass membrane protein</topology>
    </subcellularLocation>
</comment>
<feature type="transmembrane region" description="Helical" evidence="11">
    <location>
        <begin position="307"/>
        <end position="327"/>
    </location>
</feature>
<dbReference type="Pfam" id="PF00664">
    <property type="entry name" value="ABC_membrane"/>
    <property type="match status" value="2"/>
</dbReference>
<dbReference type="FunFam" id="1.20.1560.10:FF:000013">
    <property type="entry name" value="ABC transporter C family member 2"/>
    <property type="match status" value="1"/>
</dbReference>
<evidence type="ECO:0000256" key="10">
    <source>
        <dbReference type="SAM" id="MobiDB-lite"/>
    </source>
</evidence>